<evidence type="ECO:0000256" key="11">
    <source>
        <dbReference type="SAM" id="MobiDB-lite"/>
    </source>
</evidence>
<evidence type="ECO:0000256" key="1">
    <source>
        <dbReference type="ARBA" id="ARBA00005209"/>
    </source>
</evidence>
<dbReference type="HAMAP" id="MF_01931">
    <property type="entry name" value="PurF"/>
    <property type="match status" value="1"/>
</dbReference>
<protein>
    <recommendedName>
        <fullName evidence="7">Amidophosphoribosyltransferase</fullName>
        <shortName evidence="7">ATase</shortName>
        <ecNumber evidence="7">2.4.2.14</ecNumber>
    </recommendedName>
    <alternativeName>
        <fullName evidence="7">Glutamine phosphoribosylpyrophosphate amidotransferase</fullName>
        <shortName evidence="7">GPATase</shortName>
    </alternativeName>
</protein>
<evidence type="ECO:0000256" key="6">
    <source>
        <dbReference type="ARBA" id="ARBA00022962"/>
    </source>
</evidence>
<reference evidence="13 14" key="1">
    <citation type="submission" date="2014-03" db="EMBL/GenBank/DDBJ databases">
        <title>Genomics of Bifidobacteria.</title>
        <authorList>
            <person name="Ventura M."/>
            <person name="Milani C."/>
            <person name="Lugli G.A."/>
        </authorList>
    </citation>
    <scope>NUCLEOTIDE SEQUENCE [LARGE SCALE GENOMIC DNA]</scope>
    <source>
        <strain evidence="13 14">LMG 14934</strain>
    </source>
</reference>
<comment type="caution">
    <text evidence="13">The sequence shown here is derived from an EMBL/GenBank/DDBJ whole genome shotgun (WGS) entry which is preliminary data.</text>
</comment>
<keyword evidence="5 7" id="KW-0658">Purine biosynthesis</keyword>
<dbReference type="Pfam" id="PF00156">
    <property type="entry name" value="Pribosyltran"/>
    <property type="match status" value="1"/>
</dbReference>
<dbReference type="Gene3D" id="3.60.20.10">
    <property type="entry name" value="Glutamine Phosphoribosylpyrophosphate, subunit 1, domain 1"/>
    <property type="match status" value="1"/>
</dbReference>
<evidence type="ECO:0000313" key="13">
    <source>
        <dbReference type="EMBL" id="KFI89261.1"/>
    </source>
</evidence>
<comment type="cofactor">
    <cofactor evidence="7 10">
        <name>Mg(2+)</name>
        <dbReference type="ChEBI" id="CHEBI:18420"/>
    </cofactor>
    <text evidence="7 10">Binds 1 Mg(2+) ion per subunit.</text>
</comment>
<dbReference type="InterPro" id="IPR035584">
    <property type="entry name" value="PurF_N"/>
</dbReference>
<comment type="function">
    <text evidence="7">Catalyzes the formation of phosphoribosylamine from phosphoribosylpyrophosphate (PRPP) and glutamine.</text>
</comment>
<evidence type="ECO:0000256" key="2">
    <source>
        <dbReference type="ARBA" id="ARBA00010138"/>
    </source>
</evidence>
<dbReference type="NCBIfam" id="TIGR01134">
    <property type="entry name" value="purF"/>
    <property type="match status" value="1"/>
</dbReference>
<dbReference type="CDD" id="cd06223">
    <property type="entry name" value="PRTases_typeI"/>
    <property type="match status" value="1"/>
</dbReference>
<evidence type="ECO:0000256" key="8">
    <source>
        <dbReference type="PIRNR" id="PIRNR000485"/>
    </source>
</evidence>
<dbReference type="AlphaFoldDB" id="A0A087D161"/>
<dbReference type="PANTHER" id="PTHR11907">
    <property type="entry name" value="AMIDOPHOSPHORIBOSYLTRANSFERASE"/>
    <property type="match status" value="1"/>
</dbReference>
<feature type="binding site" evidence="7 10">
    <location>
        <position position="295"/>
    </location>
    <ligand>
        <name>Mg(2+)</name>
        <dbReference type="ChEBI" id="CHEBI:18420"/>
    </ligand>
</feature>
<dbReference type="GO" id="GO:0000287">
    <property type="term" value="F:magnesium ion binding"/>
    <property type="evidence" value="ECO:0007669"/>
    <property type="project" value="UniProtKB-UniRule"/>
</dbReference>
<dbReference type="Pfam" id="PF13522">
    <property type="entry name" value="GATase_6"/>
    <property type="match status" value="1"/>
</dbReference>
<keyword evidence="3 7" id="KW-0328">Glycosyltransferase</keyword>
<keyword evidence="7 10" id="KW-0479">Metal-binding</keyword>
<evidence type="ECO:0000256" key="3">
    <source>
        <dbReference type="ARBA" id="ARBA00022676"/>
    </source>
</evidence>
<evidence type="ECO:0000256" key="9">
    <source>
        <dbReference type="PIRSR" id="PIRSR000485-1"/>
    </source>
</evidence>
<dbReference type="PIRSF" id="PIRSF000485">
    <property type="entry name" value="Amd_phspho_trans"/>
    <property type="match status" value="1"/>
</dbReference>
<dbReference type="InterPro" id="IPR005854">
    <property type="entry name" value="PurF"/>
</dbReference>
<dbReference type="GO" id="GO:0009113">
    <property type="term" value="P:purine nucleobase biosynthetic process"/>
    <property type="evidence" value="ECO:0007669"/>
    <property type="project" value="UniProtKB-UniRule"/>
</dbReference>
<feature type="binding site" evidence="7 10">
    <location>
        <position position="358"/>
    </location>
    <ligand>
        <name>Mg(2+)</name>
        <dbReference type="ChEBI" id="CHEBI:18420"/>
    </ligand>
</feature>
<keyword evidence="7 10" id="KW-0460">Magnesium</keyword>
<evidence type="ECO:0000256" key="4">
    <source>
        <dbReference type="ARBA" id="ARBA00022679"/>
    </source>
</evidence>
<evidence type="ECO:0000256" key="7">
    <source>
        <dbReference type="HAMAP-Rule" id="MF_01931"/>
    </source>
</evidence>
<dbReference type="UniPathway" id="UPA00074">
    <property type="reaction ID" value="UER00124"/>
</dbReference>
<feature type="active site" description="Nucleophile" evidence="7 9">
    <location>
        <position position="12"/>
    </location>
</feature>
<dbReference type="GO" id="GO:0006189">
    <property type="term" value="P:'de novo' IMP biosynthetic process"/>
    <property type="evidence" value="ECO:0007669"/>
    <property type="project" value="UniProtKB-UniRule"/>
</dbReference>
<evidence type="ECO:0000313" key="14">
    <source>
        <dbReference type="Proteomes" id="UP000029040"/>
    </source>
</evidence>
<dbReference type="SUPFAM" id="SSF56235">
    <property type="entry name" value="N-terminal nucleophile aminohydrolases (Ntn hydrolases)"/>
    <property type="match status" value="1"/>
</dbReference>
<evidence type="ECO:0000256" key="10">
    <source>
        <dbReference type="PIRSR" id="PIRSR000485-2"/>
    </source>
</evidence>
<accession>A0A087D161</accession>
<keyword evidence="4 7" id="KW-0808">Transferase</keyword>
<feature type="domain" description="Glutamine amidotransferase type-2" evidence="12">
    <location>
        <begin position="12"/>
        <end position="232"/>
    </location>
</feature>
<dbReference type="GO" id="GO:0004044">
    <property type="term" value="F:amidophosphoribosyltransferase activity"/>
    <property type="evidence" value="ECO:0007669"/>
    <property type="project" value="UniProtKB-UniRule"/>
</dbReference>
<organism evidence="13 14">
    <name type="scientific">Bifidobacterium pullorum subsp. saeculare DSM 6531 = LMG 14934</name>
    <dbReference type="NCBI Taxonomy" id="1437611"/>
    <lineage>
        <taxon>Bacteria</taxon>
        <taxon>Bacillati</taxon>
        <taxon>Actinomycetota</taxon>
        <taxon>Actinomycetes</taxon>
        <taxon>Bifidobacteriales</taxon>
        <taxon>Bifidobacteriaceae</taxon>
        <taxon>Bifidobacterium</taxon>
    </lineage>
</organism>
<gene>
    <name evidence="7" type="primary">purF</name>
    <name evidence="13" type="ORF">BSAE_0731</name>
</gene>
<comment type="catalytic activity">
    <reaction evidence="7 8">
        <text>5-phospho-beta-D-ribosylamine + L-glutamate + diphosphate = 5-phospho-alpha-D-ribose 1-diphosphate + L-glutamine + H2O</text>
        <dbReference type="Rhea" id="RHEA:14905"/>
        <dbReference type="ChEBI" id="CHEBI:15377"/>
        <dbReference type="ChEBI" id="CHEBI:29985"/>
        <dbReference type="ChEBI" id="CHEBI:33019"/>
        <dbReference type="ChEBI" id="CHEBI:58017"/>
        <dbReference type="ChEBI" id="CHEBI:58359"/>
        <dbReference type="ChEBI" id="CHEBI:58681"/>
        <dbReference type="EC" id="2.4.2.14"/>
    </reaction>
</comment>
<dbReference type="EC" id="2.4.2.14" evidence="7"/>
<feature type="compositionally biased region" description="Low complexity" evidence="11">
    <location>
        <begin position="494"/>
        <end position="535"/>
    </location>
</feature>
<dbReference type="InterPro" id="IPR029057">
    <property type="entry name" value="PRTase-like"/>
</dbReference>
<dbReference type="EMBL" id="JGZM01000001">
    <property type="protein sequence ID" value="KFI89261.1"/>
    <property type="molecule type" value="Genomic_DNA"/>
</dbReference>
<evidence type="ECO:0000259" key="12">
    <source>
        <dbReference type="PROSITE" id="PS51278"/>
    </source>
</evidence>
<comment type="caution">
    <text evidence="7">Lacks conserved residue(s) required for the propagation of feature annotation.</text>
</comment>
<dbReference type="Gene3D" id="3.40.50.2020">
    <property type="match status" value="1"/>
</dbReference>
<dbReference type="InterPro" id="IPR000836">
    <property type="entry name" value="PRTase_dom"/>
</dbReference>
<dbReference type="CDD" id="cd00715">
    <property type="entry name" value="GPATase_N"/>
    <property type="match status" value="1"/>
</dbReference>
<feature type="region of interest" description="Disordered" evidence="11">
    <location>
        <begin position="489"/>
        <end position="545"/>
    </location>
</feature>
<keyword evidence="6 7" id="KW-0315">Glutamine amidotransferase</keyword>
<dbReference type="PROSITE" id="PS51278">
    <property type="entry name" value="GATASE_TYPE_2"/>
    <property type="match status" value="1"/>
</dbReference>
<sequence>MSAELEDIHEECGIFGVWGHPDAARLTYFGLHALQHRGQEGAGIVSNDHGHLIGHRGLGLLTQVFSDEREIQRLRGDRAIGHVRYATAGSGSTDNIQPFIFRFSDGDMALAHNGNLTNCPTLRRELESQGAIFRSNSDTEVLMHLIRRSEQPTFVDKLKEALNTVHGGFAYLLMTENAMIGALDPNGFRPLSLGRMTNGAYVLASETCALDIVGAELVRDIRPGEIVVVDDDGYRIDTYTDQTQLAICSMEFIYFARPDSNIYGVNVHSARKRMGARLAQESPVDADMVIAVPNSSLSAASGYSEAAHLPNEMGLIKNQYVARTFIQPTQELREQGVRMKLAAVRGVVSGKRVVVVDDSIVRGTTSKRLVQLLREAGASEVHMRISSPPLKYPCFYGIDISTTKELIAAKKSVEEIREFIGADTLAFLSLDGLIESIGLNADAPYGGLCVAYFNGDYPTALDDYEQEFLASLTPEDRVRLPKFALDNSDYQATSSPARRGSSPASGRPSSSPRHAPSSSSHRPSATQPTIAAAAAPRKGDHAQSV</sequence>
<proteinExistence type="inferred from homology"/>
<comment type="pathway">
    <text evidence="1 7 8">Purine metabolism; IMP biosynthesis via de novo pathway; N(1)-(5-phospho-D-ribosyl)glycinamide from 5-phospho-alpha-D-ribose 1-diphosphate: step 1/2.</text>
</comment>
<comment type="similarity">
    <text evidence="2 7 8">In the C-terminal section; belongs to the purine/pyrimidine phosphoribosyltransferase family.</text>
</comment>
<dbReference type="InterPro" id="IPR029055">
    <property type="entry name" value="Ntn_hydrolases_N"/>
</dbReference>
<dbReference type="SUPFAM" id="SSF53271">
    <property type="entry name" value="PRTase-like"/>
    <property type="match status" value="1"/>
</dbReference>
<dbReference type="Proteomes" id="UP000029040">
    <property type="component" value="Unassembled WGS sequence"/>
</dbReference>
<name>A0A087D161_9BIFI</name>
<feature type="binding site" evidence="7 10">
    <location>
        <position position="357"/>
    </location>
    <ligand>
        <name>Mg(2+)</name>
        <dbReference type="ChEBI" id="CHEBI:18420"/>
    </ligand>
</feature>
<evidence type="ECO:0000256" key="5">
    <source>
        <dbReference type="ARBA" id="ARBA00022755"/>
    </source>
</evidence>
<dbReference type="InterPro" id="IPR017932">
    <property type="entry name" value="GATase_2_dom"/>
</dbReference>